<dbReference type="PANTHER" id="PTHR47870:SF2">
    <property type="entry name" value="FORMATE-DEPENDENT NITRITE REDUCTASE COMPLEX SUBUNIT NRFF"/>
    <property type="match status" value="1"/>
</dbReference>
<evidence type="ECO:0000256" key="3">
    <source>
        <dbReference type="ARBA" id="ARBA00022723"/>
    </source>
</evidence>
<feature type="domain" description="CcmH/CycL/Ccl2/NrfF N-terminal" evidence="7">
    <location>
        <begin position="32"/>
        <end position="139"/>
    </location>
</feature>
<evidence type="ECO:0000256" key="2">
    <source>
        <dbReference type="ARBA" id="ARBA00022617"/>
    </source>
</evidence>
<keyword evidence="5 6" id="KW-0408">Iron</keyword>
<accession>A0A510I5T5</accession>
<evidence type="ECO:0000256" key="1">
    <source>
        <dbReference type="ARBA" id="ARBA00010342"/>
    </source>
</evidence>
<evidence type="ECO:0000256" key="6">
    <source>
        <dbReference type="RuleBase" id="RU364112"/>
    </source>
</evidence>
<feature type="transmembrane region" description="Helical" evidence="6">
    <location>
        <begin position="120"/>
        <end position="138"/>
    </location>
</feature>
<keyword evidence="3 6" id="KW-0479">Metal-binding</keyword>
<dbReference type="AlphaFoldDB" id="A0A510I5T5"/>
<keyword evidence="6" id="KW-1133">Transmembrane helix</keyword>
<keyword evidence="2 6" id="KW-0349">Heme</keyword>
<keyword evidence="4 6" id="KW-0732">Signal</keyword>
<dbReference type="GO" id="GO:0005886">
    <property type="term" value="C:plasma membrane"/>
    <property type="evidence" value="ECO:0007669"/>
    <property type="project" value="TreeGrafter"/>
</dbReference>
<comment type="similarity">
    <text evidence="1 6">Belongs to the CcmH/CycL/Ccl2/NrfF family.</text>
</comment>
<dbReference type="Pfam" id="PF03918">
    <property type="entry name" value="CcmH"/>
    <property type="match status" value="1"/>
</dbReference>
<comment type="function">
    <text evidence="6">Possible subunit of a heme lyase.</text>
</comment>
<dbReference type="InterPro" id="IPR051263">
    <property type="entry name" value="C-type_cytochrome_biogenesis"/>
</dbReference>
<evidence type="ECO:0000256" key="4">
    <source>
        <dbReference type="ARBA" id="ARBA00022729"/>
    </source>
</evidence>
<dbReference type="Gene3D" id="1.10.8.640">
    <property type="entry name" value="Cytochrome C biogenesis protein"/>
    <property type="match status" value="1"/>
</dbReference>
<protein>
    <recommendedName>
        <fullName evidence="6">Cytochrome c-type biogenesis protein</fullName>
    </recommendedName>
</protein>
<dbReference type="InterPro" id="IPR038297">
    <property type="entry name" value="CcmH/CycL/NrfF/Ccl2_sf"/>
</dbReference>
<organism evidence="8 9">
    <name type="scientific">Vibrio rotiferianus</name>
    <dbReference type="NCBI Taxonomy" id="190895"/>
    <lineage>
        <taxon>Bacteria</taxon>
        <taxon>Pseudomonadati</taxon>
        <taxon>Pseudomonadota</taxon>
        <taxon>Gammaproteobacteria</taxon>
        <taxon>Vibrionales</taxon>
        <taxon>Vibrionaceae</taxon>
        <taxon>Vibrio</taxon>
    </lineage>
</organism>
<dbReference type="InterPro" id="IPR005616">
    <property type="entry name" value="CcmH/CycL/Ccl2/NrfF_N"/>
</dbReference>
<evidence type="ECO:0000259" key="7">
    <source>
        <dbReference type="Pfam" id="PF03918"/>
    </source>
</evidence>
<dbReference type="Proteomes" id="UP000315115">
    <property type="component" value="Chromosome 1"/>
</dbReference>
<dbReference type="CDD" id="cd16378">
    <property type="entry name" value="CcmH_N"/>
    <property type="match status" value="1"/>
</dbReference>
<evidence type="ECO:0000313" key="9">
    <source>
        <dbReference type="Proteomes" id="UP000315115"/>
    </source>
</evidence>
<dbReference type="FunFam" id="1.10.8.640:FF:000001">
    <property type="entry name" value="Cytochrome c-type biogenesis protein"/>
    <property type="match status" value="1"/>
</dbReference>
<dbReference type="GO" id="GO:0046872">
    <property type="term" value="F:metal ion binding"/>
    <property type="evidence" value="ECO:0007669"/>
    <property type="project" value="UniProtKB-KW"/>
</dbReference>
<keyword evidence="6" id="KW-0472">Membrane</keyword>
<gene>
    <name evidence="8" type="ORF">VroAM7_12210</name>
</gene>
<keyword evidence="6" id="KW-0812">Transmembrane</keyword>
<sequence>MLFSLSSLISRYNLSFVLSLLFALLPLNAYAIQDNQNVDLFEFKSVEMQQRAITLAKSLRCPQCQNQNLVESNAYTAKALRLKVYEMVNEGHTDKEIKQYLVDRYGNIVLYDPPFNLSTALLWIFPGLFMILFLIISIKKLKR</sequence>
<name>A0A510I5T5_9VIBR</name>
<dbReference type="EMBL" id="AP019798">
    <property type="protein sequence ID" value="BBL88568.1"/>
    <property type="molecule type" value="Genomic_DNA"/>
</dbReference>
<dbReference type="PANTHER" id="PTHR47870">
    <property type="entry name" value="CYTOCHROME C-TYPE BIOGENESIS PROTEIN CCMH"/>
    <property type="match status" value="1"/>
</dbReference>
<evidence type="ECO:0000256" key="5">
    <source>
        <dbReference type="ARBA" id="ARBA00023004"/>
    </source>
</evidence>
<reference evidence="9" key="1">
    <citation type="submission" date="2019-07" db="EMBL/GenBank/DDBJ databases">
        <title>Complete Genome Sequences of Vibrion rotiferianus strain AM7.</title>
        <authorList>
            <person name="Miyazaki K."/>
            <person name="Wiseschart A."/>
            <person name="Pootanakit K."/>
            <person name="Ishimori K."/>
            <person name="Kitahara K."/>
        </authorList>
    </citation>
    <scope>NUCLEOTIDE SEQUENCE [LARGE SCALE GENOMIC DNA]</scope>
    <source>
        <strain evidence="9">AM7</strain>
    </source>
</reference>
<proteinExistence type="inferred from homology"/>
<dbReference type="GO" id="GO:0017004">
    <property type="term" value="P:cytochrome complex assembly"/>
    <property type="evidence" value="ECO:0007669"/>
    <property type="project" value="UniProtKB-ARBA"/>
</dbReference>
<evidence type="ECO:0000313" key="8">
    <source>
        <dbReference type="EMBL" id="BBL88568.1"/>
    </source>
</evidence>